<evidence type="ECO:0000313" key="1">
    <source>
        <dbReference type="EMBL" id="AWT60058.1"/>
    </source>
</evidence>
<name>A0A2Z4AG84_9BACT</name>
<dbReference type="PANTHER" id="PTHR10443">
    <property type="entry name" value="MICROSOMAL DIPEPTIDASE"/>
    <property type="match status" value="1"/>
</dbReference>
<dbReference type="SUPFAM" id="SSF51556">
    <property type="entry name" value="Metallo-dependent hydrolases"/>
    <property type="match status" value="1"/>
</dbReference>
<accession>A0A2Z4AG84</accession>
<protein>
    <recommendedName>
        <fullName evidence="3">Membrane dipeptidase</fullName>
    </recommendedName>
</protein>
<dbReference type="Pfam" id="PF01244">
    <property type="entry name" value="Peptidase_M19"/>
    <property type="match status" value="1"/>
</dbReference>
<sequence length="342" mass="37410">MSINTQFIHNDALVIDSHNDTIVSHIRRGNLSLAGRETNDFHSGTVLSLRGPLDTQRSLIDIQIDFPKMRAGGIDAAFFAVDVTIARNNHLAYALDALGYFYNEIKRDEKVIIAQSAEDIRQAKSEGKLATILTVENSDVTERSLNILNMLHRLGVRSIGLTHDPISWAAAGNAETESGGGLTDYGKTLVKEMNQLGMLVDVSHISERGFWDLIETTEKPFIASHSNCRSLCNHPRNLTDDQITAIAEIGGSIGITFVPKFIDSAKPTFERLIDHIDHAVQLAGPSTVGIGSDFDGGGTLISDAIMFPRITEELLKRNYSAQDIINILGQNHLRVLEAALGN</sequence>
<dbReference type="AlphaFoldDB" id="A0A2Z4AG84"/>
<organism evidence="1 2">
    <name type="scientific">Candidatus Moanibacter tarae</name>
    <dbReference type="NCBI Taxonomy" id="2200854"/>
    <lineage>
        <taxon>Bacteria</taxon>
        <taxon>Pseudomonadati</taxon>
        <taxon>Verrucomicrobiota</taxon>
        <taxon>Opitutia</taxon>
        <taxon>Puniceicoccales</taxon>
        <taxon>Puniceicoccales incertae sedis</taxon>
        <taxon>Candidatus Moanibacter</taxon>
    </lineage>
</organism>
<dbReference type="Gene3D" id="3.20.20.140">
    <property type="entry name" value="Metal-dependent hydrolases"/>
    <property type="match status" value="1"/>
</dbReference>
<dbReference type="InterPro" id="IPR032466">
    <property type="entry name" value="Metal_Hydrolase"/>
</dbReference>
<dbReference type="GO" id="GO:0006508">
    <property type="term" value="P:proteolysis"/>
    <property type="evidence" value="ECO:0007669"/>
    <property type="project" value="InterPro"/>
</dbReference>
<proteinExistence type="predicted"/>
<evidence type="ECO:0000313" key="2">
    <source>
        <dbReference type="Proteomes" id="UP000247465"/>
    </source>
</evidence>
<dbReference type="PROSITE" id="PS51365">
    <property type="entry name" value="RENAL_DIPEPTIDASE_2"/>
    <property type="match status" value="1"/>
</dbReference>
<dbReference type="PANTHER" id="PTHR10443:SF12">
    <property type="entry name" value="DIPEPTIDASE"/>
    <property type="match status" value="1"/>
</dbReference>
<dbReference type="KEGG" id="mtar:DF168_01257"/>
<reference evidence="1 2" key="1">
    <citation type="submission" date="2018-06" db="EMBL/GenBank/DDBJ databases">
        <title>Draft Genome Sequence of a Novel Marine Bacterium Related to the Verrucomicrobia.</title>
        <authorList>
            <person name="Vosseberg J."/>
            <person name="Martijn J."/>
            <person name="Ettema T.J.G."/>
        </authorList>
    </citation>
    <scope>NUCLEOTIDE SEQUENCE [LARGE SCALE GENOMIC DNA]</scope>
    <source>
        <strain evidence="1">TARA_B100001123</strain>
    </source>
</reference>
<gene>
    <name evidence="1" type="ORF">DF168_01257</name>
</gene>
<dbReference type="GO" id="GO:0070573">
    <property type="term" value="F:metallodipeptidase activity"/>
    <property type="evidence" value="ECO:0007669"/>
    <property type="project" value="InterPro"/>
</dbReference>
<dbReference type="InterPro" id="IPR008257">
    <property type="entry name" value="Pept_M19"/>
</dbReference>
<dbReference type="CDD" id="cd01301">
    <property type="entry name" value="rDP_like"/>
    <property type="match status" value="1"/>
</dbReference>
<dbReference type="EMBL" id="CP029803">
    <property type="protein sequence ID" value="AWT60058.1"/>
    <property type="molecule type" value="Genomic_DNA"/>
</dbReference>
<evidence type="ECO:0008006" key="3">
    <source>
        <dbReference type="Google" id="ProtNLM"/>
    </source>
</evidence>
<dbReference type="Proteomes" id="UP000247465">
    <property type="component" value="Chromosome"/>
</dbReference>